<organism evidence="1 2">
    <name type="scientific">Pseudomonas plecoglossicida</name>
    <dbReference type="NCBI Taxonomy" id="70775"/>
    <lineage>
        <taxon>Bacteria</taxon>
        <taxon>Pseudomonadati</taxon>
        <taxon>Pseudomonadota</taxon>
        <taxon>Gammaproteobacteria</taxon>
        <taxon>Pseudomonadales</taxon>
        <taxon>Pseudomonadaceae</taxon>
        <taxon>Pseudomonas</taxon>
    </lineage>
</organism>
<evidence type="ECO:0000313" key="1">
    <source>
        <dbReference type="EMBL" id="AXM99132.1"/>
    </source>
</evidence>
<reference evidence="1 2" key="1">
    <citation type="submission" date="2018-07" db="EMBL/GenBank/DDBJ databases">
        <title>Complete genome sequence of a Pseudomonas plecoglossicida strain pathogenic to the marine fish, Larimichthys crocea.</title>
        <authorList>
            <person name="Tao Z."/>
        </authorList>
    </citation>
    <scope>NUCLEOTIDE SEQUENCE [LARGE SCALE GENOMIC DNA]</scope>
    <source>
        <strain evidence="1 2">XSDHY-P</strain>
    </source>
</reference>
<accession>A0AAD0VW29</accession>
<gene>
    <name evidence="1" type="primary">tagO</name>
    <name evidence="1" type="ORF">DVB73_25185</name>
</gene>
<dbReference type="NCBIfam" id="TIGR03360">
    <property type="entry name" value="VI_minor_1"/>
    <property type="match status" value="1"/>
</dbReference>
<dbReference type="InterPro" id="IPR017738">
    <property type="entry name" value="T6SS-assoc_VCA0118"/>
</dbReference>
<dbReference type="AlphaFoldDB" id="A0AAD0VW29"/>
<protein>
    <submittedName>
        <fullName evidence="1">Type VI secretion system-associated protein TagO</fullName>
    </submittedName>
</protein>
<dbReference type="EMBL" id="CP031146">
    <property type="protein sequence ID" value="AXM99132.1"/>
    <property type="molecule type" value="Genomic_DNA"/>
</dbReference>
<sequence>MVSALGLSGCDAYQQASAASQDCTQIVSSVERLACFDAMAGTPPFPFQVPSVAAPAAVTPDDRTPEIVVLVRANEADRRSDQTASLVNRAADVLPGQEKVVISAPALGGALPRPYLAISCLSNISRLQLLAPKPLPVNRVSIRLLLDGRPITDARPWQVLDDGTVIDAGRGLVAIEQLRHLTHPGQVLEIESDHGPFDGVRFDVSVMAHQIVQQREACRW</sequence>
<proteinExistence type="predicted"/>
<evidence type="ECO:0000313" key="2">
    <source>
        <dbReference type="Proteomes" id="UP000256503"/>
    </source>
</evidence>
<dbReference type="Proteomes" id="UP000256503">
    <property type="component" value="Chromosome"/>
</dbReference>
<name>A0AAD0VW29_PSEDL</name>
<dbReference type="Pfam" id="PF11319">
    <property type="entry name" value="VasI"/>
    <property type="match status" value="1"/>
</dbReference>